<organism evidence="5 6">
    <name type="scientific">Cohnella silvisoli</name>
    <dbReference type="NCBI Taxonomy" id="2873699"/>
    <lineage>
        <taxon>Bacteria</taxon>
        <taxon>Bacillati</taxon>
        <taxon>Bacillota</taxon>
        <taxon>Bacilli</taxon>
        <taxon>Bacillales</taxon>
        <taxon>Paenibacillaceae</taxon>
        <taxon>Cohnella</taxon>
    </lineage>
</organism>
<dbReference type="InterPro" id="IPR018356">
    <property type="entry name" value="Tscrpt_reg_HTH_DeoR_CS"/>
</dbReference>
<dbReference type="InterPro" id="IPR036390">
    <property type="entry name" value="WH_DNA-bd_sf"/>
</dbReference>
<dbReference type="InterPro" id="IPR001034">
    <property type="entry name" value="DeoR_HTH"/>
</dbReference>
<dbReference type="RefSeq" id="WP_232185199.1">
    <property type="nucleotide sequence ID" value="NZ_JAIOAP010000004.1"/>
</dbReference>
<sequence length="323" mass="36591">MRADRLLMIMSLLQTHGQLSSRELAVQLEVSERTIHRDMEALSVAGIPVYAERGPKGGWALSEGYRNQMTGMTTDEIRSLLLLHSSSVVRDLGLQDQVQTAFRKLFSALPLTVQRETETVRELIHVDGAGWHSSIHSEMPCLPIVQEAIWAQRKLKIVYRSWDSVSETERFVCPLGLVAKQSIWYLIAQTEEEIRTYRISRLKNASMLEETFSRPGGFDLAAYWEQSTKNFKSNLPRFPASVKVASARWSRFSQERYVTVLTSEKVDDEGWVKADVEFNTLESACEIILGYGRHVQALSPALLCHSVYEESKAVVSLYGSESE</sequence>
<dbReference type="Pfam" id="PF08279">
    <property type="entry name" value="HTH_11"/>
    <property type="match status" value="1"/>
</dbReference>
<name>A0ABV1KPW9_9BACL</name>
<dbReference type="InterPro" id="IPR051534">
    <property type="entry name" value="CBASS_pafABC_assoc_protein"/>
</dbReference>
<keyword evidence="6" id="KW-1185">Reference proteome</keyword>
<keyword evidence="1" id="KW-0805">Transcription regulation</keyword>
<dbReference type="SUPFAM" id="SSF46785">
    <property type="entry name" value="Winged helix' DNA-binding domain"/>
    <property type="match status" value="1"/>
</dbReference>
<dbReference type="Proteomes" id="UP001493487">
    <property type="component" value="Unassembled WGS sequence"/>
</dbReference>
<reference evidence="5 6" key="1">
    <citation type="journal article" date="2023" name="Genome Announc.">
        <title>Pan-Genome Analyses of the Genus Cohnella and Proposal of the Novel Species Cohnella silvisoli sp. nov., Isolated from Forest Soil.</title>
        <authorList>
            <person name="Wang C."/>
            <person name="Mao L."/>
            <person name="Bao G."/>
            <person name="Zhu H."/>
        </authorList>
    </citation>
    <scope>NUCLEOTIDE SEQUENCE [LARGE SCALE GENOMIC DNA]</scope>
    <source>
        <strain evidence="5 6">NL03-T5-1</strain>
    </source>
</reference>
<evidence type="ECO:0000256" key="3">
    <source>
        <dbReference type="ARBA" id="ARBA00023163"/>
    </source>
</evidence>
<dbReference type="InterPro" id="IPR057727">
    <property type="entry name" value="WCX_dom"/>
</dbReference>
<keyword evidence="3" id="KW-0804">Transcription</keyword>
<dbReference type="InterPro" id="IPR013196">
    <property type="entry name" value="HTH_11"/>
</dbReference>
<dbReference type="PROSITE" id="PS52050">
    <property type="entry name" value="WYL"/>
    <property type="match status" value="1"/>
</dbReference>
<evidence type="ECO:0000256" key="1">
    <source>
        <dbReference type="ARBA" id="ARBA00023015"/>
    </source>
</evidence>
<dbReference type="PANTHER" id="PTHR34580">
    <property type="match status" value="1"/>
</dbReference>
<dbReference type="InterPro" id="IPR026881">
    <property type="entry name" value="WYL_dom"/>
</dbReference>
<dbReference type="PROSITE" id="PS51000">
    <property type="entry name" value="HTH_DEOR_2"/>
    <property type="match status" value="1"/>
</dbReference>
<dbReference type="Gene3D" id="1.10.10.10">
    <property type="entry name" value="Winged helix-like DNA-binding domain superfamily/Winged helix DNA-binding domain"/>
    <property type="match status" value="1"/>
</dbReference>
<dbReference type="InterPro" id="IPR036388">
    <property type="entry name" value="WH-like_DNA-bd_sf"/>
</dbReference>
<gene>
    <name evidence="5" type="ORF">QJS35_06970</name>
</gene>
<dbReference type="EMBL" id="JASKHM010000003">
    <property type="protein sequence ID" value="MEQ4482135.1"/>
    <property type="molecule type" value="Genomic_DNA"/>
</dbReference>
<proteinExistence type="predicted"/>
<evidence type="ECO:0000313" key="6">
    <source>
        <dbReference type="Proteomes" id="UP001493487"/>
    </source>
</evidence>
<dbReference type="Pfam" id="PF13280">
    <property type="entry name" value="WYL"/>
    <property type="match status" value="1"/>
</dbReference>
<accession>A0ABV1KPW9</accession>
<evidence type="ECO:0000313" key="5">
    <source>
        <dbReference type="EMBL" id="MEQ4482135.1"/>
    </source>
</evidence>
<dbReference type="PANTHER" id="PTHR34580:SF1">
    <property type="entry name" value="PROTEIN PAFC"/>
    <property type="match status" value="1"/>
</dbReference>
<keyword evidence="2" id="KW-0238">DNA-binding</keyword>
<dbReference type="InterPro" id="IPR028349">
    <property type="entry name" value="PafC-like"/>
</dbReference>
<protein>
    <submittedName>
        <fullName evidence="5">WYL domain-containing protein</fullName>
    </submittedName>
</protein>
<dbReference type="PIRSF" id="PIRSF016838">
    <property type="entry name" value="PafC"/>
    <property type="match status" value="1"/>
</dbReference>
<feature type="domain" description="HTH deoR-type" evidence="4">
    <location>
        <begin position="2"/>
        <end position="57"/>
    </location>
</feature>
<evidence type="ECO:0000259" key="4">
    <source>
        <dbReference type="PROSITE" id="PS51000"/>
    </source>
</evidence>
<evidence type="ECO:0000256" key="2">
    <source>
        <dbReference type="ARBA" id="ARBA00023125"/>
    </source>
</evidence>
<comment type="caution">
    <text evidence="5">The sequence shown here is derived from an EMBL/GenBank/DDBJ whole genome shotgun (WGS) entry which is preliminary data.</text>
</comment>
<dbReference type="PROSITE" id="PS00894">
    <property type="entry name" value="HTH_DEOR_1"/>
    <property type="match status" value="1"/>
</dbReference>
<dbReference type="Pfam" id="PF25583">
    <property type="entry name" value="WCX"/>
    <property type="match status" value="1"/>
</dbReference>